<keyword evidence="2" id="KW-0805">Transcription regulation</keyword>
<dbReference type="InterPro" id="IPR001138">
    <property type="entry name" value="Zn2Cys6_DnaBD"/>
</dbReference>
<reference evidence="8" key="1">
    <citation type="submission" date="2023-01" db="EMBL/GenBank/DDBJ databases">
        <authorList>
            <person name="Piombo E."/>
        </authorList>
    </citation>
    <scope>NUCLEOTIDE SEQUENCE</scope>
</reference>
<dbReference type="InterPro" id="IPR007219">
    <property type="entry name" value="XnlR_reg_dom"/>
</dbReference>
<keyword evidence="1" id="KW-0479">Metal-binding</keyword>
<proteinExistence type="predicted"/>
<dbReference type="SUPFAM" id="SSF57701">
    <property type="entry name" value="Zn2/Cys6 DNA-binding domain"/>
    <property type="match status" value="1"/>
</dbReference>
<dbReference type="PANTHER" id="PTHR47424">
    <property type="entry name" value="REGULATORY PROTEIN GAL4"/>
    <property type="match status" value="1"/>
</dbReference>
<evidence type="ECO:0000256" key="2">
    <source>
        <dbReference type="ARBA" id="ARBA00023015"/>
    </source>
</evidence>
<dbReference type="Pfam" id="PF00172">
    <property type="entry name" value="Zn_clus"/>
    <property type="match status" value="1"/>
</dbReference>
<dbReference type="GO" id="GO:0000978">
    <property type="term" value="F:RNA polymerase II cis-regulatory region sequence-specific DNA binding"/>
    <property type="evidence" value="ECO:0007669"/>
    <property type="project" value="TreeGrafter"/>
</dbReference>
<organism evidence="8 9">
    <name type="scientific">Clonostachys chloroleuca</name>
    <dbReference type="NCBI Taxonomy" id="1926264"/>
    <lineage>
        <taxon>Eukaryota</taxon>
        <taxon>Fungi</taxon>
        <taxon>Dikarya</taxon>
        <taxon>Ascomycota</taxon>
        <taxon>Pezizomycotina</taxon>
        <taxon>Sordariomycetes</taxon>
        <taxon>Hypocreomycetidae</taxon>
        <taxon>Hypocreales</taxon>
        <taxon>Bionectriaceae</taxon>
        <taxon>Clonostachys</taxon>
    </lineage>
</organism>
<dbReference type="EMBL" id="CABFNP030001284">
    <property type="protein sequence ID" value="CAI6096866.1"/>
    <property type="molecule type" value="Genomic_DNA"/>
</dbReference>
<dbReference type="InterPro" id="IPR036864">
    <property type="entry name" value="Zn2-C6_fun-type_DNA-bd_sf"/>
</dbReference>
<feature type="region of interest" description="Disordered" evidence="6">
    <location>
        <begin position="1"/>
        <end position="29"/>
    </location>
</feature>
<feature type="domain" description="Zn(2)-C6 fungal-type" evidence="7">
    <location>
        <begin position="38"/>
        <end position="67"/>
    </location>
</feature>
<dbReference type="SMART" id="SM00066">
    <property type="entry name" value="GAL4"/>
    <property type="match status" value="1"/>
</dbReference>
<protein>
    <recommendedName>
        <fullName evidence="7">Zn(2)-C6 fungal-type domain-containing protein</fullName>
    </recommendedName>
</protein>
<dbReference type="PANTHER" id="PTHR47424:SF12">
    <property type="entry name" value="TRANSCRIPTION FACTOR ASQA"/>
    <property type="match status" value="1"/>
</dbReference>
<evidence type="ECO:0000313" key="8">
    <source>
        <dbReference type="EMBL" id="CAI6096866.1"/>
    </source>
</evidence>
<accession>A0AA35MGX6</accession>
<evidence type="ECO:0000313" key="9">
    <source>
        <dbReference type="Proteomes" id="UP001160390"/>
    </source>
</evidence>
<feature type="compositionally biased region" description="Low complexity" evidence="6">
    <location>
        <begin position="1"/>
        <end position="20"/>
    </location>
</feature>
<dbReference type="AlphaFoldDB" id="A0AA35MGX6"/>
<dbReference type="Pfam" id="PF04082">
    <property type="entry name" value="Fungal_trans"/>
    <property type="match status" value="1"/>
</dbReference>
<dbReference type="GO" id="GO:0000981">
    <property type="term" value="F:DNA-binding transcription factor activity, RNA polymerase II-specific"/>
    <property type="evidence" value="ECO:0007669"/>
    <property type="project" value="InterPro"/>
</dbReference>
<dbReference type="GO" id="GO:0000435">
    <property type="term" value="P:positive regulation of transcription from RNA polymerase II promoter by galactose"/>
    <property type="evidence" value="ECO:0007669"/>
    <property type="project" value="TreeGrafter"/>
</dbReference>
<gene>
    <name evidence="8" type="ORF">CCHLO57077_00003374</name>
</gene>
<dbReference type="SMART" id="SM00906">
    <property type="entry name" value="Fungal_trans"/>
    <property type="match status" value="1"/>
</dbReference>
<keyword evidence="9" id="KW-1185">Reference proteome</keyword>
<dbReference type="GO" id="GO:0008270">
    <property type="term" value="F:zinc ion binding"/>
    <property type="evidence" value="ECO:0007669"/>
    <property type="project" value="InterPro"/>
</dbReference>
<dbReference type="CDD" id="cd00067">
    <property type="entry name" value="GAL4"/>
    <property type="match status" value="1"/>
</dbReference>
<keyword evidence="3" id="KW-0804">Transcription</keyword>
<dbReference type="Gene3D" id="4.10.240.10">
    <property type="entry name" value="Zn(2)-C6 fungal-type DNA-binding domain"/>
    <property type="match status" value="1"/>
</dbReference>
<feature type="compositionally biased region" description="Basic and acidic residues" evidence="6">
    <location>
        <begin position="192"/>
        <end position="207"/>
    </location>
</feature>
<dbReference type="PROSITE" id="PS00463">
    <property type="entry name" value="ZN2_CY6_FUNGAL_1"/>
    <property type="match status" value="1"/>
</dbReference>
<keyword evidence="4" id="KW-0539">Nucleus</keyword>
<feature type="coiled-coil region" evidence="5">
    <location>
        <begin position="76"/>
        <end position="103"/>
    </location>
</feature>
<evidence type="ECO:0000256" key="5">
    <source>
        <dbReference type="SAM" id="Coils"/>
    </source>
</evidence>
<evidence type="ECO:0000259" key="7">
    <source>
        <dbReference type="PROSITE" id="PS50048"/>
    </source>
</evidence>
<sequence length="761" mass="84571">MSPATSTVPAAASTASTSTAGAESQLPYGRSRKQVSRACDWCRVRRIRCDNEQPCKACRQRGAQCTQNGGDGPRTLPQALREIDKLKARVRELESELAAYKSQPRAVAAITPVSPSDQSSPVQSVKSQVQHTAVVKPRWEGIYVATARSDQPSYYGPSSIYYFVSRIGCYLGKALQQPHADKSFQTRGGSKNMHETDSPDDNARQDPSEIVSGTDARWGALRRVHEEALLKLFWEGYHCFMPIVDETEFRQHYASLWEPSRTTRKQSPLVDIILALSLQYGYAFIPRNATHLADHDEAYGDSAVAGRWYYRRSQALLSADLESPSLTTVQCYLFSICYLCCASFQNMCHIVHAQAVRAGQTLGLHLEPPADTPHGERELRKRVWWHVLLLEAKISTKLGRPFLLDLGQVSSMSRPSDDLATATYNNSSLGAYGAGPDITWLSFSSHNCQLFITMANIYEVLYDKCGEAIHQNNITSIYADPNVLESCAKVLAARMPILRAWADNVPEQLKMRRRSGGEPFSTDRSAVEIDPLAPMWVQRQRVWLELAYHTTALNLTRPFITFYSHSSCYTPTAEQFANIAVDHAISYTLIMHQVVFESDLLCGWNEFFFLQWSAAMTIVGFILAYPIHPATPKARQALDKAIAVFDNFAPNFPVSADAARIIRNLVSKADLLAGGAEPTKAIEAPVAPLGVSPIPVTGNSQITTNDSLSWLDPSRQDDSVQFNQFMDWAMSVDAYNNFDNFFYASNPVDAWAFGQGAGSIQ</sequence>
<dbReference type="PROSITE" id="PS50048">
    <property type="entry name" value="ZN2_CY6_FUNGAL_2"/>
    <property type="match status" value="1"/>
</dbReference>
<dbReference type="InterPro" id="IPR051127">
    <property type="entry name" value="Fungal_SecMet_Regulators"/>
</dbReference>
<dbReference type="Proteomes" id="UP001160390">
    <property type="component" value="Unassembled WGS sequence"/>
</dbReference>
<dbReference type="CDD" id="cd12148">
    <property type="entry name" value="fungal_TF_MHR"/>
    <property type="match status" value="1"/>
</dbReference>
<evidence type="ECO:0000256" key="3">
    <source>
        <dbReference type="ARBA" id="ARBA00023163"/>
    </source>
</evidence>
<evidence type="ECO:0000256" key="6">
    <source>
        <dbReference type="SAM" id="MobiDB-lite"/>
    </source>
</evidence>
<feature type="region of interest" description="Disordered" evidence="6">
    <location>
        <begin position="181"/>
        <end position="210"/>
    </location>
</feature>
<dbReference type="GO" id="GO:0006351">
    <property type="term" value="P:DNA-templated transcription"/>
    <property type="evidence" value="ECO:0007669"/>
    <property type="project" value="InterPro"/>
</dbReference>
<dbReference type="CDD" id="cd14724">
    <property type="entry name" value="ZIP_Gal4-like_1"/>
    <property type="match status" value="1"/>
</dbReference>
<keyword evidence="5" id="KW-0175">Coiled coil</keyword>
<name>A0AA35MGX6_9HYPO</name>
<dbReference type="GO" id="GO:0005634">
    <property type="term" value="C:nucleus"/>
    <property type="evidence" value="ECO:0007669"/>
    <property type="project" value="TreeGrafter"/>
</dbReference>
<comment type="caution">
    <text evidence="8">The sequence shown here is derived from an EMBL/GenBank/DDBJ whole genome shotgun (WGS) entry which is preliminary data.</text>
</comment>
<evidence type="ECO:0000256" key="4">
    <source>
        <dbReference type="ARBA" id="ARBA00023242"/>
    </source>
</evidence>
<evidence type="ECO:0000256" key="1">
    <source>
        <dbReference type="ARBA" id="ARBA00022723"/>
    </source>
</evidence>